<dbReference type="Pfam" id="PF08642">
    <property type="entry name" value="Rxt3"/>
    <property type="match status" value="1"/>
</dbReference>
<protein>
    <submittedName>
        <fullName evidence="2">Rxt3-domain-containing protein</fullName>
    </submittedName>
</protein>
<organism evidence="2 3">
    <name type="scientific">Hyphopichia burtonii NRRL Y-1933</name>
    <dbReference type="NCBI Taxonomy" id="984485"/>
    <lineage>
        <taxon>Eukaryota</taxon>
        <taxon>Fungi</taxon>
        <taxon>Dikarya</taxon>
        <taxon>Ascomycota</taxon>
        <taxon>Saccharomycotina</taxon>
        <taxon>Pichiomycetes</taxon>
        <taxon>Debaryomycetaceae</taxon>
        <taxon>Hyphopichia</taxon>
    </lineage>
</organism>
<evidence type="ECO:0000313" key="3">
    <source>
        <dbReference type="Proteomes" id="UP000095085"/>
    </source>
</evidence>
<dbReference type="OrthoDB" id="3596986at2759"/>
<sequence length="391" mass="45536">MNASTSEQQQAGNGGEQLQSPPQLKQEQSVDELDSLADTGDNKPLDTKSPGDTQPSQQAQPHAHHHHHHHHHGSLHGHPHHNHHHHHHHHRHQAIGSKKNTISKRLNKVQLDKLPILEILSTYFPERKFLGGLIYNSTTSWSNIQLKSLIGLKPQYLNRLEEIKQNFLDRVEEEGQNLTIKYILVIPPLNNEYINHLIEVRIPYRYIKIFREQFEEVHQVKRQLWGGGSGIYLDDLDLLAVLAHQGLFDNNINLSEWNAAWQQNDLIIPPNLVYDEELKIYNGDLNVSILLLPGLPNYKGYTQNGINSRSWLPSNKNQIHSRLSYCVFDIKWEQSGSYLKDYKYRHLVEEELQNDLKLIENNLLTEKGWQFNLDYYKKLKQKFDNLQPSKD</sequence>
<feature type="compositionally biased region" description="Polar residues" evidence="1">
    <location>
        <begin position="50"/>
        <end position="60"/>
    </location>
</feature>
<feature type="compositionally biased region" description="Basic residues" evidence="1">
    <location>
        <begin position="62"/>
        <end position="93"/>
    </location>
</feature>
<dbReference type="Proteomes" id="UP000095085">
    <property type="component" value="Unassembled WGS sequence"/>
</dbReference>
<name>A0A1E4RTC5_9ASCO</name>
<dbReference type="GeneID" id="30992626"/>
<dbReference type="STRING" id="984485.A0A1E4RTC5"/>
<dbReference type="EMBL" id="KV454538">
    <property type="protein sequence ID" value="ODV70523.1"/>
    <property type="molecule type" value="Genomic_DNA"/>
</dbReference>
<gene>
    <name evidence="2" type="ORF">HYPBUDRAFT_100825</name>
</gene>
<dbReference type="AlphaFoldDB" id="A0A1E4RTC5"/>
<evidence type="ECO:0000313" key="2">
    <source>
        <dbReference type="EMBL" id="ODV70523.1"/>
    </source>
</evidence>
<keyword evidence="3" id="KW-1185">Reference proteome</keyword>
<reference evidence="3" key="1">
    <citation type="submission" date="2016-05" db="EMBL/GenBank/DDBJ databases">
        <title>Comparative genomics of biotechnologically important yeasts.</title>
        <authorList>
            <consortium name="DOE Joint Genome Institute"/>
            <person name="Riley R."/>
            <person name="Haridas S."/>
            <person name="Wolfe K.H."/>
            <person name="Lopes M.R."/>
            <person name="Hittinger C.T."/>
            <person name="Goker M."/>
            <person name="Salamov A."/>
            <person name="Wisecaver J."/>
            <person name="Long T.M."/>
            <person name="Aerts A.L."/>
            <person name="Barry K."/>
            <person name="Choi C."/>
            <person name="Clum A."/>
            <person name="Coughlan A.Y."/>
            <person name="Deshpande S."/>
            <person name="Douglass A.P."/>
            <person name="Hanson S.J."/>
            <person name="Klenk H.-P."/>
            <person name="Labutti K."/>
            <person name="Lapidus A."/>
            <person name="Lindquist E."/>
            <person name="Lipzen A."/>
            <person name="Meier-Kolthoff J.P."/>
            <person name="Ohm R.A."/>
            <person name="Otillar R.P."/>
            <person name="Pangilinan J."/>
            <person name="Peng Y."/>
            <person name="Rokas A."/>
            <person name="Rosa C.A."/>
            <person name="Scheuner C."/>
            <person name="Sibirny A.A."/>
            <person name="Slot J.C."/>
            <person name="Stielow J.B."/>
            <person name="Sun H."/>
            <person name="Kurtzman C.P."/>
            <person name="Blackwell M."/>
            <person name="Grigoriev I.V."/>
            <person name="Jeffries T.W."/>
        </authorList>
    </citation>
    <scope>NUCLEOTIDE SEQUENCE [LARGE SCALE GENOMIC DNA]</scope>
    <source>
        <strain evidence="3">NRRL Y-1933</strain>
    </source>
</reference>
<dbReference type="RefSeq" id="XP_020079590.1">
    <property type="nucleotide sequence ID" value="XM_020218076.1"/>
</dbReference>
<proteinExistence type="predicted"/>
<accession>A0A1E4RTC5</accession>
<feature type="compositionally biased region" description="Polar residues" evidence="1">
    <location>
        <begin position="1"/>
        <end position="27"/>
    </location>
</feature>
<dbReference type="InterPro" id="IPR013951">
    <property type="entry name" value="Rxt3"/>
</dbReference>
<feature type="region of interest" description="Disordered" evidence="1">
    <location>
        <begin position="1"/>
        <end position="98"/>
    </location>
</feature>
<evidence type="ECO:0000256" key="1">
    <source>
        <dbReference type="SAM" id="MobiDB-lite"/>
    </source>
</evidence>